<evidence type="ECO:0000256" key="4">
    <source>
        <dbReference type="PROSITE-ProRule" id="PRU00473"/>
    </source>
</evidence>
<dbReference type="CDD" id="cd07185">
    <property type="entry name" value="OmpA_C-like"/>
    <property type="match status" value="1"/>
</dbReference>
<evidence type="ECO:0000313" key="7">
    <source>
        <dbReference type="Proteomes" id="UP000295763"/>
    </source>
</evidence>
<organism evidence="6 7">
    <name type="scientific">Cricetibacter osteomyelitidis</name>
    <dbReference type="NCBI Taxonomy" id="1521931"/>
    <lineage>
        <taxon>Bacteria</taxon>
        <taxon>Pseudomonadati</taxon>
        <taxon>Pseudomonadota</taxon>
        <taxon>Gammaproteobacteria</taxon>
        <taxon>Pasteurellales</taxon>
        <taxon>Pasteurellaceae</taxon>
        <taxon>Cricetibacter</taxon>
    </lineage>
</organism>
<dbReference type="InterPro" id="IPR006664">
    <property type="entry name" value="OMP_bac"/>
</dbReference>
<evidence type="ECO:0000256" key="1">
    <source>
        <dbReference type="ARBA" id="ARBA00004442"/>
    </source>
</evidence>
<dbReference type="PANTHER" id="PTHR30329:SF21">
    <property type="entry name" value="LIPOPROTEIN YIAD-RELATED"/>
    <property type="match status" value="1"/>
</dbReference>
<comment type="subcellular location">
    <subcellularLocation>
        <location evidence="1">Cell outer membrane</location>
    </subcellularLocation>
</comment>
<protein>
    <submittedName>
        <fullName evidence="6">Outer membrane protein OmpA-like peptidoglycan-associated protein</fullName>
    </submittedName>
</protein>
<accession>A0A4R2SRU1</accession>
<keyword evidence="3" id="KW-0998">Cell outer membrane</keyword>
<dbReference type="PANTHER" id="PTHR30329">
    <property type="entry name" value="STATOR ELEMENT OF FLAGELLAR MOTOR COMPLEX"/>
    <property type="match status" value="1"/>
</dbReference>
<sequence length="289" mass="30979">MKKTLLGLSMVLALTGCARDANQPLEVWNNFEKSSISAQLGENQALVVFYRQDDITGQAVNVFVDGDYQASLLPNAFSPVAVCADKHLFSASFSTANQFGNRTQGVNYTLPVDEVNYVKVSQVNGKLSFERVESEVGSAAVSKLPKENQTLSRVPTPTNCGTAVMAVENLEAGALFGFNKSGYNDILPNGKAQIQAFADKAKTMPNISKITVSGHTDPVGSAAYNQALSQKRANTVKLALEKAGVTTPIVAMGYGKAEPIVTTCDAYQGTQRNQCNQPNRRVEIAVYGN</sequence>
<dbReference type="GO" id="GO:0009279">
    <property type="term" value="C:cell outer membrane"/>
    <property type="evidence" value="ECO:0007669"/>
    <property type="project" value="UniProtKB-SubCell"/>
</dbReference>
<dbReference type="Proteomes" id="UP000295763">
    <property type="component" value="Unassembled WGS sequence"/>
</dbReference>
<dbReference type="Gene3D" id="3.30.1330.60">
    <property type="entry name" value="OmpA-like domain"/>
    <property type="match status" value="1"/>
</dbReference>
<comment type="caution">
    <text evidence="6">The sequence shown here is derived from an EMBL/GenBank/DDBJ whole genome shotgun (WGS) entry which is preliminary data.</text>
</comment>
<gene>
    <name evidence="6" type="ORF">EDC44_12917</name>
</gene>
<dbReference type="AlphaFoldDB" id="A0A4R2SRU1"/>
<dbReference type="InterPro" id="IPR036737">
    <property type="entry name" value="OmpA-like_sf"/>
</dbReference>
<name>A0A4R2SRU1_9PAST</name>
<evidence type="ECO:0000256" key="3">
    <source>
        <dbReference type="ARBA" id="ARBA00023237"/>
    </source>
</evidence>
<reference evidence="6 7" key="1">
    <citation type="submission" date="2019-03" db="EMBL/GenBank/DDBJ databases">
        <title>Genomic Encyclopedia of Type Strains, Phase IV (KMG-IV): sequencing the most valuable type-strain genomes for metagenomic binning, comparative biology and taxonomic classification.</title>
        <authorList>
            <person name="Goeker M."/>
        </authorList>
    </citation>
    <scope>NUCLEOTIDE SEQUENCE [LARGE SCALE GENOMIC DNA]</scope>
    <source>
        <strain evidence="6 7">DSM 28404</strain>
    </source>
</reference>
<proteinExistence type="predicted"/>
<evidence type="ECO:0000259" key="5">
    <source>
        <dbReference type="PROSITE" id="PS51123"/>
    </source>
</evidence>
<dbReference type="PROSITE" id="PS51257">
    <property type="entry name" value="PROKAR_LIPOPROTEIN"/>
    <property type="match status" value="1"/>
</dbReference>
<dbReference type="OrthoDB" id="6896077at2"/>
<dbReference type="Pfam" id="PF00691">
    <property type="entry name" value="OmpA"/>
    <property type="match status" value="1"/>
</dbReference>
<dbReference type="InterPro" id="IPR050330">
    <property type="entry name" value="Bact_OuterMem_StrucFunc"/>
</dbReference>
<dbReference type="PROSITE" id="PS51123">
    <property type="entry name" value="OMPA_2"/>
    <property type="match status" value="1"/>
</dbReference>
<dbReference type="RefSeq" id="WP_131978724.1">
    <property type="nucleotide sequence ID" value="NZ_SLYB01000029.1"/>
</dbReference>
<dbReference type="InterPro" id="IPR006665">
    <property type="entry name" value="OmpA-like"/>
</dbReference>
<feature type="domain" description="OmpA-like" evidence="5">
    <location>
        <begin position="163"/>
        <end position="289"/>
    </location>
</feature>
<dbReference type="EMBL" id="SLYB01000029">
    <property type="protein sequence ID" value="TCP92040.1"/>
    <property type="molecule type" value="Genomic_DNA"/>
</dbReference>
<dbReference type="SUPFAM" id="SSF103088">
    <property type="entry name" value="OmpA-like"/>
    <property type="match status" value="1"/>
</dbReference>
<dbReference type="PRINTS" id="PR01021">
    <property type="entry name" value="OMPADOMAIN"/>
</dbReference>
<keyword evidence="7" id="KW-1185">Reference proteome</keyword>
<evidence type="ECO:0000313" key="6">
    <source>
        <dbReference type="EMBL" id="TCP92040.1"/>
    </source>
</evidence>
<evidence type="ECO:0000256" key="2">
    <source>
        <dbReference type="ARBA" id="ARBA00023136"/>
    </source>
</evidence>
<keyword evidence="2 4" id="KW-0472">Membrane</keyword>